<dbReference type="InterPro" id="IPR050389">
    <property type="entry name" value="LysR-type_TF"/>
</dbReference>
<comment type="caution">
    <text evidence="6">The sequence shown here is derived from an EMBL/GenBank/DDBJ whole genome shotgun (WGS) entry which is preliminary data.</text>
</comment>
<organism evidence="6 7">
    <name type="scientific">Paraburkholderia steynii</name>
    <dbReference type="NCBI Taxonomy" id="1245441"/>
    <lineage>
        <taxon>Bacteria</taxon>
        <taxon>Pseudomonadati</taxon>
        <taxon>Pseudomonadota</taxon>
        <taxon>Betaproteobacteria</taxon>
        <taxon>Burkholderiales</taxon>
        <taxon>Burkholderiaceae</taxon>
        <taxon>Paraburkholderia</taxon>
    </lineage>
</organism>
<dbReference type="Pfam" id="PF03466">
    <property type="entry name" value="LysR_substrate"/>
    <property type="match status" value="1"/>
</dbReference>
<keyword evidence="3 6" id="KW-0238">DNA-binding</keyword>
<dbReference type="InterPro" id="IPR005119">
    <property type="entry name" value="LysR_subst-bd"/>
</dbReference>
<dbReference type="Proteomes" id="UP000198900">
    <property type="component" value="Unassembled WGS sequence"/>
</dbReference>
<evidence type="ECO:0000313" key="6">
    <source>
        <dbReference type="EMBL" id="SDH87034.1"/>
    </source>
</evidence>
<comment type="similarity">
    <text evidence="1">Belongs to the LysR transcriptional regulatory family.</text>
</comment>
<evidence type="ECO:0000313" key="7">
    <source>
        <dbReference type="Proteomes" id="UP000198900"/>
    </source>
</evidence>
<dbReference type="PRINTS" id="PR00039">
    <property type="entry name" value="HTHLYSR"/>
</dbReference>
<sequence>MQLRDLDLNLLLVLAELVREKSVSKAAENLGMSQPGMSNALNRLRALLGDDLLLRTGRGMQPTPYAERLAEPLNEALRLIHGVVNLEMDFDPARSNRSFTIAMTDIGEIDFLANLMRALERVAPDVSISTVRKGESNLKDELETGAVDLAIGWLPDLNAGMFQRRLTASQYVCAFRKGHALDKGSITLEEFARADHLVVLAPHTGHMMIEHDLGRLGVRRNVKLRIPHFAAVGHILSETDMIAALPGRLVNHSIVPFNLAWAPLPIKLDPIPLNVFWSAKYHRDPANQWLRAMMFDTFSEGAPHVSPDQAVPLP</sequence>
<dbReference type="InterPro" id="IPR000847">
    <property type="entry name" value="LysR_HTH_N"/>
</dbReference>
<accession>A0A7Z7B6I9</accession>
<evidence type="ECO:0000256" key="1">
    <source>
        <dbReference type="ARBA" id="ARBA00009437"/>
    </source>
</evidence>
<dbReference type="AlphaFoldDB" id="A0A7Z7B6I9"/>
<dbReference type="CDD" id="cd08459">
    <property type="entry name" value="PBP2_DntR_NahR_LinR_like"/>
    <property type="match status" value="1"/>
</dbReference>
<dbReference type="InterPro" id="IPR036390">
    <property type="entry name" value="WH_DNA-bd_sf"/>
</dbReference>
<dbReference type="PANTHER" id="PTHR30118">
    <property type="entry name" value="HTH-TYPE TRANSCRIPTIONAL REGULATOR LEUO-RELATED"/>
    <property type="match status" value="1"/>
</dbReference>
<gene>
    <name evidence="6" type="ORF">SAMN04487926_1099</name>
</gene>
<dbReference type="GO" id="GO:0003700">
    <property type="term" value="F:DNA-binding transcription factor activity"/>
    <property type="evidence" value="ECO:0007669"/>
    <property type="project" value="InterPro"/>
</dbReference>
<keyword evidence="2" id="KW-0805">Transcription regulation</keyword>
<dbReference type="Gene3D" id="1.10.10.10">
    <property type="entry name" value="Winged helix-like DNA-binding domain superfamily/Winged helix DNA-binding domain"/>
    <property type="match status" value="1"/>
</dbReference>
<dbReference type="Gene3D" id="3.40.190.10">
    <property type="entry name" value="Periplasmic binding protein-like II"/>
    <property type="match status" value="2"/>
</dbReference>
<keyword evidence="4" id="KW-0804">Transcription</keyword>
<dbReference type="PANTHER" id="PTHR30118:SF15">
    <property type="entry name" value="TRANSCRIPTIONAL REGULATORY PROTEIN"/>
    <property type="match status" value="1"/>
</dbReference>
<dbReference type="Pfam" id="PF00126">
    <property type="entry name" value="HTH_1"/>
    <property type="match status" value="1"/>
</dbReference>
<evidence type="ECO:0000256" key="2">
    <source>
        <dbReference type="ARBA" id="ARBA00023015"/>
    </source>
</evidence>
<dbReference type="PROSITE" id="PS50931">
    <property type="entry name" value="HTH_LYSR"/>
    <property type="match status" value="1"/>
</dbReference>
<name>A0A7Z7B6I9_9BURK</name>
<proteinExistence type="inferred from homology"/>
<dbReference type="GO" id="GO:0003677">
    <property type="term" value="F:DNA binding"/>
    <property type="evidence" value="ECO:0007669"/>
    <property type="project" value="UniProtKB-KW"/>
</dbReference>
<evidence type="ECO:0000256" key="4">
    <source>
        <dbReference type="ARBA" id="ARBA00023163"/>
    </source>
</evidence>
<feature type="domain" description="HTH lysR-type" evidence="5">
    <location>
        <begin position="6"/>
        <end position="63"/>
    </location>
</feature>
<protein>
    <submittedName>
        <fullName evidence="6">DNA-binding transcriptional regulator, LysR family</fullName>
    </submittedName>
</protein>
<keyword evidence="7" id="KW-1185">Reference proteome</keyword>
<dbReference type="EMBL" id="FNDI01000009">
    <property type="protein sequence ID" value="SDH87034.1"/>
    <property type="molecule type" value="Genomic_DNA"/>
</dbReference>
<dbReference type="SUPFAM" id="SSF53850">
    <property type="entry name" value="Periplasmic binding protein-like II"/>
    <property type="match status" value="1"/>
</dbReference>
<reference evidence="6" key="1">
    <citation type="submission" date="2016-10" db="EMBL/GenBank/DDBJ databases">
        <authorList>
            <person name="Varghese N."/>
            <person name="Submissions S."/>
        </authorList>
    </citation>
    <scope>NUCLEOTIDE SEQUENCE [LARGE SCALE GENOMIC DNA]</scope>
    <source>
        <strain evidence="6">YR281</strain>
    </source>
</reference>
<evidence type="ECO:0000256" key="3">
    <source>
        <dbReference type="ARBA" id="ARBA00023125"/>
    </source>
</evidence>
<dbReference type="RefSeq" id="WP_091779448.1">
    <property type="nucleotide sequence ID" value="NZ_FNDI01000009.1"/>
</dbReference>
<dbReference type="SUPFAM" id="SSF46785">
    <property type="entry name" value="Winged helix' DNA-binding domain"/>
    <property type="match status" value="1"/>
</dbReference>
<evidence type="ECO:0000259" key="5">
    <source>
        <dbReference type="PROSITE" id="PS50931"/>
    </source>
</evidence>
<dbReference type="InterPro" id="IPR036388">
    <property type="entry name" value="WH-like_DNA-bd_sf"/>
</dbReference>